<dbReference type="EMBL" id="KN882118">
    <property type="protein sequence ID" value="KIY43108.1"/>
    <property type="molecule type" value="Genomic_DNA"/>
</dbReference>
<dbReference type="GO" id="GO:0016787">
    <property type="term" value="F:hydrolase activity"/>
    <property type="evidence" value="ECO:0007669"/>
    <property type="project" value="UniProtKB-UniRule"/>
</dbReference>
<evidence type="ECO:0000256" key="6">
    <source>
        <dbReference type="SAM" id="MobiDB-lite"/>
    </source>
</evidence>
<keyword evidence="9" id="KW-1185">Reference proteome</keyword>
<evidence type="ECO:0000256" key="4">
    <source>
        <dbReference type="ARBA" id="ARBA00022840"/>
    </source>
</evidence>
<dbReference type="Gene3D" id="3.40.50.300">
    <property type="entry name" value="P-loop containing nucleotide triphosphate hydrolases"/>
    <property type="match status" value="2"/>
</dbReference>
<keyword evidence="3 5" id="KW-0347">Helicase</keyword>
<evidence type="ECO:0000256" key="2">
    <source>
        <dbReference type="ARBA" id="ARBA00022801"/>
    </source>
</evidence>
<dbReference type="InterPro" id="IPR014017">
    <property type="entry name" value="DNA_helicase_UvrD-like_C"/>
</dbReference>
<feature type="domain" description="UvrD-like helicase ATP-binding" evidence="7">
    <location>
        <begin position="226"/>
        <end position="592"/>
    </location>
</feature>
<feature type="binding site" evidence="5">
    <location>
        <begin position="247"/>
        <end position="254"/>
    </location>
    <ligand>
        <name>ATP</name>
        <dbReference type="ChEBI" id="CHEBI:30616"/>
    </ligand>
</feature>
<dbReference type="PANTHER" id="PTHR21529">
    <property type="entry name" value="MAMMARY TURMOR VIRUS RECEPTOR HOMOLOG 1, 2 MTVR1, 2"/>
    <property type="match status" value="1"/>
</dbReference>
<organism evidence="8 9">
    <name type="scientific">Fistulina hepatica ATCC 64428</name>
    <dbReference type="NCBI Taxonomy" id="1128425"/>
    <lineage>
        <taxon>Eukaryota</taxon>
        <taxon>Fungi</taxon>
        <taxon>Dikarya</taxon>
        <taxon>Basidiomycota</taxon>
        <taxon>Agaricomycotina</taxon>
        <taxon>Agaricomycetes</taxon>
        <taxon>Agaricomycetidae</taxon>
        <taxon>Agaricales</taxon>
        <taxon>Fistulinaceae</taxon>
        <taxon>Fistulina</taxon>
    </lineage>
</organism>
<feature type="non-terminal residue" evidence="8">
    <location>
        <position position="1"/>
    </location>
</feature>
<dbReference type="InterPro" id="IPR039904">
    <property type="entry name" value="TRANK1"/>
</dbReference>
<dbReference type="Pfam" id="PF00580">
    <property type="entry name" value="UvrD-helicase"/>
    <property type="match status" value="1"/>
</dbReference>
<keyword evidence="4 5" id="KW-0067">ATP-binding</keyword>
<dbReference type="InterPro" id="IPR014016">
    <property type="entry name" value="UvrD-like_ATP-bd"/>
</dbReference>
<evidence type="ECO:0000313" key="8">
    <source>
        <dbReference type="EMBL" id="KIY43108.1"/>
    </source>
</evidence>
<keyword evidence="2 5" id="KW-0378">Hydrolase</keyword>
<evidence type="ECO:0000313" key="9">
    <source>
        <dbReference type="Proteomes" id="UP000054144"/>
    </source>
</evidence>
<dbReference type="SUPFAM" id="SSF52540">
    <property type="entry name" value="P-loop containing nucleoside triphosphate hydrolases"/>
    <property type="match status" value="1"/>
</dbReference>
<protein>
    <recommendedName>
        <fullName evidence="7">UvrD-like helicase ATP-binding domain-containing protein</fullName>
    </recommendedName>
</protein>
<dbReference type="GO" id="GO:0005524">
    <property type="term" value="F:ATP binding"/>
    <property type="evidence" value="ECO:0007669"/>
    <property type="project" value="UniProtKB-UniRule"/>
</dbReference>
<dbReference type="GO" id="GO:0004386">
    <property type="term" value="F:helicase activity"/>
    <property type="evidence" value="ECO:0007669"/>
    <property type="project" value="UniProtKB-UniRule"/>
</dbReference>
<dbReference type="Proteomes" id="UP000054144">
    <property type="component" value="Unassembled WGS sequence"/>
</dbReference>
<proteinExistence type="predicted"/>
<dbReference type="Pfam" id="PF13361">
    <property type="entry name" value="UvrD_C"/>
    <property type="match status" value="1"/>
</dbReference>
<feature type="region of interest" description="Disordered" evidence="6">
    <location>
        <begin position="1932"/>
        <end position="1953"/>
    </location>
</feature>
<evidence type="ECO:0000256" key="5">
    <source>
        <dbReference type="PROSITE-ProRule" id="PRU00560"/>
    </source>
</evidence>
<evidence type="ECO:0000256" key="1">
    <source>
        <dbReference type="ARBA" id="ARBA00022741"/>
    </source>
</evidence>
<evidence type="ECO:0000256" key="3">
    <source>
        <dbReference type="ARBA" id="ARBA00022806"/>
    </source>
</evidence>
<sequence>EASTSTAFPSVQPWKASLHFENSKGFGEWTIFISTRADRQLRQARRKDQKFLRIIVKKIKELSNGHFSNDNQKRLTGPNIGVPIFEAKMTNDSRLVYQVDCVADQSNNIEYQALRIFGIYTHSQLGQRLWDSVGRQLSSGGREYYQRCTFRNAPVAYANDKVILPATWPHQEPGLEDVVPLPELPSEDQEEALTIPNIKRFIPSWCKSRILFYCISILADLDVAHVFNLSSREQEIVDHTSSCYVLGRSGTGKTTTMLFKMFGIERTYQVVCHQDTLPKPRQIFVTQSRVLAIKVQEAFAKLIKSLSVEGRSKEEILALAKEKKVTETNALIDYDEEDWQSDLPTRFSMLEDDHFPMFVTFDQLCKLLEGDTLGVEDVIPYRRTFESGQLVTYQTFLDNYWPHFSQSLTKRLDPSLVFNEIMGVIKGSEESCNYSERFLDRNSYTSLSTRKQSTFSEKRSIIYDIFEQYTKRKRLLGDCDAPDRTHRLLQVLESRGIPGRRFDYIYVDEVQDDLLIDALLMRSLCRNPSGLFWAGDTAQTISVGSSFRFNDLKAFLFRVEQRRHEHNQVFDTLGLDKEKPKTFELTTNYRSHAGIVNCAHSVIELITRFWPDTIDVLAPEKGVVTGVKPIFFSGQNGDAVQYEQFLSSGSAGNYIELGAQQCILVRNEQAKDGLRKKVGDVGIIMTIYECKGLEFDDVLLLNFFEDSSVDASQWRVVLNALPVSELVKTARPQFDKSLHAGVCSELKFLYVAITRARKNLWIIDGSERGEPMRLLWTSRNQIQNYNPGTDVPHLAVSSSAEEWAGQGKILFQNKHYFQAKMCFERAKMQDEIAIANAYHLREEARAMSSSKHGKIKPESAFQQAAEAFHECALTAKSKRSAKETKAYFRNSAEAFQKAQLKLAAAEAWIEAEEYTIAAKLYREIGNFDEAVGVIKQYRKKMDETAVNSIFTVARLFYFKNNEIGKAKELFNSCDERLEFLEDYGLDEERSSLLESLGRTVEAAELHLREGCNSEAVRLFLKDSRQPDYNESSFERAKDCILQSLWNALGLGASIEVDESTMQLLSFAAELDPGRLDSTTRDELTMFRAMRSMQFAQIRQLSHKFLSQKNELAALRALDFLFTGFPNMRHMEAQEATETLELFSQYALLLRRVASSHEPCNDNDIRKLFGFRDSTESSTMVPARTFFYNKIIDSATTTAIRTNEEGILISNTELTKLFYHSLQSRLEDRINKENNSCRQAAVYTPVCLYHILLGGCHKEGCLRAHPAPDALTVEWYNVHVRLHLQQILILGQQWFGHELPDWRKEQRFVLHMPPLYMTNLSPTFRWWFSHLYETIFPPSFILGALSNVRSLSPEVHKAFQVVKYWIQDLLGERHSTPTPALLTMVFRMAHLNFCFDRDDAAKYIYLEPTLQVFKLTPAFILPETGDSIVVYMLESLHGEAVSSLSSGVLFVKHVMDAEIYFNVSALCDLCELLCGSFIVYLRKGFHNTTLPRSWILTQLDHFKASVAKDTGMLPTFLSALQQLLDTLSNGIGEHLLFESTDIGNLNTVRNIFISRICRMLSLIGHNINCPALRNDIVQIMTTVFQKNDFSRRLYFHYARVRQWEDVVYALRRSETPVAFQSNMDEMIMLIHDMDRDGEVSIKYGLCYVYYGREETIARALDRVSTIPLNSALRAKTPVLVPHTSIPDRAEHALQGEQAPGSGTDKQTYTEEDYGELPGDMVEVSTTEVSIDAVTISHSENMLSPSQDQIHAASVIQRAYRHALAHRRARAASVIQKAYRRVLAHRKIRAKGLDLARDKFFTSCLAQAQKMEWPYRHYRLLYLGSLPRILVCLEGIRRYAFSAKTDLKQHWAKKGGHENLEKIGEQRTTITGILKESEKLRKALDPTADVHRLRDLTLLRAYVCEIEELANRLPRESVLEIRDDLETAIESLKEKRPHKKQAMKPSLNVESDIDM</sequence>
<evidence type="ECO:0000259" key="7">
    <source>
        <dbReference type="PROSITE" id="PS51198"/>
    </source>
</evidence>
<keyword evidence="1 5" id="KW-0547">Nucleotide-binding</keyword>
<dbReference type="OrthoDB" id="3156807at2759"/>
<feature type="region of interest" description="Disordered" evidence="6">
    <location>
        <begin position="1691"/>
        <end position="1710"/>
    </location>
</feature>
<reference evidence="8 9" key="1">
    <citation type="journal article" date="2015" name="Fungal Genet. Biol.">
        <title>Evolution of novel wood decay mechanisms in Agaricales revealed by the genome sequences of Fistulina hepatica and Cylindrobasidium torrendii.</title>
        <authorList>
            <person name="Floudas D."/>
            <person name="Held B.W."/>
            <person name="Riley R."/>
            <person name="Nagy L.G."/>
            <person name="Koehler G."/>
            <person name="Ransdell A.S."/>
            <person name="Younus H."/>
            <person name="Chow J."/>
            <person name="Chiniquy J."/>
            <person name="Lipzen A."/>
            <person name="Tritt A."/>
            <person name="Sun H."/>
            <person name="Haridas S."/>
            <person name="LaButti K."/>
            <person name="Ohm R.A."/>
            <person name="Kues U."/>
            <person name="Blanchette R.A."/>
            <person name="Grigoriev I.V."/>
            <person name="Minto R.E."/>
            <person name="Hibbett D.S."/>
        </authorList>
    </citation>
    <scope>NUCLEOTIDE SEQUENCE [LARGE SCALE GENOMIC DNA]</scope>
    <source>
        <strain evidence="8 9">ATCC 64428</strain>
    </source>
</reference>
<dbReference type="PROSITE" id="PS51198">
    <property type="entry name" value="UVRD_HELICASE_ATP_BIND"/>
    <property type="match status" value="1"/>
</dbReference>
<accession>A0A0D6ZZW5</accession>
<gene>
    <name evidence="8" type="ORF">FISHEDRAFT_54171</name>
</gene>
<dbReference type="PANTHER" id="PTHR21529:SF4">
    <property type="entry name" value="TPR AND ANKYRIN REPEAT-CONTAINING PROTEIN 1"/>
    <property type="match status" value="1"/>
</dbReference>
<name>A0A0D6ZZW5_9AGAR</name>
<dbReference type="InterPro" id="IPR027417">
    <property type="entry name" value="P-loop_NTPase"/>
</dbReference>